<feature type="transmembrane region" description="Helical" evidence="2">
    <location>
        <begin position="115"/>
        <end position="138"/>
    </location>
</feature>
<accession>A0A2K8PDV0</accession>
<dbReference type="AlphaFoldDB" id="A0A2K8PDV0"/>
<feature type="compositionally biased region" description="Basic and acidic residues" evidence="1">
    <location>
        <begin position="237"/>
        <end position="258"/>
    </location>
</feature>
<dbReference type="RefSeq" id="WP_030231026.1">
    <property type="nucleotide sequence ID" value="NZ_CP024985.1"/>
</dbReference>
<feature type="compositionally biased region" description="Gly residues" evidence="1">
    <location>
        <begin position="217"/>
        <end position="236"/>
    </location>
</feature>
<keyword evidence="2" id="KW-0472">Membrane</keyword>
<proteinExistence type="predicted"/>
<dbReference type="Proteomes" id="UP000231791">
    <property type="component" value="Chromosome"/>
</dbReference>
<keyword evidence="2" id="KW-0812">Transmembrane</keyword>
<dbReference type="OrthoDB" id="4202975at2"/>
<keyword evidence="2" id="KW-1133">Transmembrane helix</keyword>
<evidence type="ECO:0000313" key="4">
    <source>
        <dbReference type="Proteomes" id="UP000231791"/>
    </source>
</evidence>
<dbReference type="KEGG" id="slx:SLAV_15175"/>
<organism evidence="3 4">
    <name type="scientific">Streptomyces lavendulae subsp. lavendulae</name>
    <dbReference type="NCBI Taxonomy" id="58340"/>
    <lineage>
        <taxon>Bacteria</taxon>
        <taxon>Bacillati</taxon>
        <taxon>Actinomycetota</taxon>
        <taxon>Actinomycetes</taxon>
        <taxon>Kitasatosporales</taxon>
        <taxon>Streptomycetaceae</taxon>
        <taxon>Streptomyces</taxon>
    </lineage>
</organism>
<evidence type="ECO:0000256" key="1">
    <source>
        <dbReference type="SAM" id="MobiDB-lite"/>
    </source>
</evidence>
<dbReference type="GeneID" id="49384084"/>
<feature type="compositionally biased region" description="Low complexity" evidence="1">
    <location>
        <begin position="156"/>
        <end position="171"/>
    </location>
</feature>
<protein>
    <submittedName>
        <fullName evidence="3">Uncharacterized protein</fullName>
    </submittedName>
</protein>
<name>A0A2K8PDV0_STRLA</name>
<feature type="compositionally biased region" description="Low complexity" evidence="1">
    <location>
        <begin position="181"/>
        <end position="198"/>
    </location>
</feature>
<gene>
    <name evidence="3" type="ORF">SLAV_15175</name>
</gene>
<feature type="region of interest" description="Disordered" evidence="1">
    <location>
        <begin position="304"/>
        <end position="334"/>
    </location>
</feature>
<keyword evidence="4" id="KW-1185">Reference proteome</keyword>
<evidence type="ECO:0000256" key="2">
    <source>
        <dbReference type="SAM" id="Phobius"/>
    </source>
</evidence>
<reference evidence="3 4" key="1">
    <citation type="submission" date="2017-11" db="EMBL/GenBank/DDBJ databases">
        <title>Complete genome sequence of Streptomyces lavendulae subsp. lavendulae CCM 3239 (formerly 'Streptomyces aureofaciens CCM 3239'), the producer of the angucycline-type antibiotic auricin.</title>
        <authorList>
            <person name="Busche T."/>
            <person name="Novakova R."/>
            <person name="Al'Dilaimi A."/>
            <person name="Homerova D."/>
            <person name="Feckova L."/>
            <person name="Rezuchova B."/>
            <person name="Mingyar E."/>
            <person name="Csolleiova D."/>
            <person name="Bekeova C."/>
            <person name="Winkler A."/>
            <person name="Sevcikova B."/>
            <person name="Kalinowski J."/>
            <person name="Kormanec J."/>
            <person name="Ruckert C."/>
        </authorList>
    </citation>
    <scope>NUCLEOTIDE SEQUENCE [LARGE SCALE GENOMIC DNA]</scope>
    <source>
        <strain evidence="3 4">CCM 3239</strain>
    </source>
</reference>
<evidence type="ECO:0000313" key="3">
    <source>
        <dbReference type="EMBL" id="ATZ24889.1"/>
    </source>
</evidence>
<feature type="region of interest" description="Disordered" evidence="1">
    <location>
        <begin position="149"/>
        <end position="266"/>
    </location>
</feature>
<sequence length="334" mass="32988">MADEHNAWLDKAAADELLCPGTGPVASGADPRARAEAARLRAALDALTPSRPAAGELPGEAAAVAAFRAARAARPEAVRPGARAPGEDREQLVDLAPIPRVRIPAQRRGGAPVRFGLAAALAGVAVGGIAAAAAGGLFDRVTHHTAGPAPAVSISADTDPAPAADTAGPTLVPQPRPTPPRVGEGAASAGPGASRVPGTESRTVPGAPSGSVSLPPGTGGTGAGFDAGTGTGTGSDGGRDKVTDKLTGGKDHGRDDQVKSASLCQDYRSGRLDDDRRKRLSSLAGTPAKIARFCEAVLDGVRDGLPQSGSVDPGSALVPAPSPKAGGALGFRTS</sequence>
<dbReference type="EMBL" id="CP024985">
    <property type="protein sequence ID" value="ATZ24889.1"/>
    <property type="molecule type" value="Genomic_DNA"/>
</dbReference>